<accession>A0ABD5AME6</accession>
<protein>
    <submittedName>
        <fullName evidence="1">Uncharacterized protein</fullName>
    </submittedName>
</protein>
<organism evidence="1 2">
    <name type="scientific">Acinetobacter calcoaceticus</name>
    <dbReference type="NCBI Taxonomy" id="471"/>
    <lineage>
        <taxon>Bacteria</taxon>
        <taxon>Pseudomonadati</taxon>
        <taxon>Pseudomonadota</taxon>
        <taxon>Gammaproteobacteria</taxon>
        <taxon>Moraxellales</taxon>
        <taxon>Moraxellaceae</taxon>
        <taxon>Acinetobacter</taxon>
        <taxon>Acinetobacter calcoaceticus/baumannii complex</taxon>
    </lineage>
</organism>
<reference evidence="1 2" key="1">
    <citation type="submission" date="2023-07" db="EMBL/GenBank/DDBJ databases">
        <title>Sorghum-associated microbial communities from plants grown in Nebraska, USA.</title>
        <authorList>
            <person name="Schachtman D."/>
        </authorList>
    </citation>
    <scope>NUCLEOTIDE SEQUENCE [LARGE SCALE GENOMIC DNA]</scope>
    <source>
        <strain evidence="1 2">CC146</strain>
    </source>
</reference>
<comment type="caution">
    <text evidence="1">The sequence shown here is derived from an EMBL/GenBank/DDBJ whole genome shotgun (WGS) entry which is preliminary data.</text>
</comment>
<sequence length="59" mass="6657">MKLNMRETIKSSCLFNLKIRPVQVMFLDRKVRCIAMGLCVLSDLIVCSLKSSAIQIKIG</sequence>
<dbReference type="EMBL" id="JAUSQP010000002">
    <property type="protein sequence ID" value="MDP9803513.1"/>
    <property type="molecule type" value="Genomic_DNA"/>
</dbReference>
<gene>
    <name evidence="1" type="ORF">J2771_001772</name>
</gene>
<evidence type="ECO:0000313" key="2">
    <source>
        <dbReference type="Proteomes" id="UP001240164"/>
    </source>
</evidence>
<dbReference type="Proteomes" id="UP001240164">
    <property type="component" value="Unassembled WGS sequence"/>
</dbReference>
<name>A0ABD5AME6_ACICA</name>
<evidence type="ECO:0000313" key="1">
    <source>
        <dbReference type="EMBL" id="MDP9803513.1"/>
    </source>
</evidence>
<proteinExistence type="predicted"/>
<dbReference type="AlphaFoldDB" id="A0ABD5AME6"/>